<gene>
    <name evidence="1" type="ORF">GEU84_019240</name>
</gene>
<reference evidence="1" key="1">
    <citation type="submission" date="2020-05" db="EMBL/GenBank/DDBJ databases">
        <title>Fertoebacter nigrum gen. nov., sp. nov., a new member of the family Rhodobacteraceae.</title>
        <authorList>
            <person name="Szuroczki S."/>
            <person name="Abbaszade G."/>
            <person name="Buni D."/>
            <person name="Schumann P."/>
            <person name="Toth E."/>
        </authorList>
    </citation>
    <scope>NUCLEOTIDE SEQUENCE</scope>
    <source>
        <strain evidence="1">RG-N-1a</strain>
    </source>
</reference>
<keyword evidence="2" id="KW-1185">Reference proteome</keyword>
<sequence length="443" mass="46890">MLAALAGPDHAARAWPAPGLAEALPLMAAVDATRGKERQGTDPGVLLAERRAALQAVAVGWQQGTRATLARSIAAEDGFRERLVRFWADHFTTIARSGRERMLPLTLVEDAIRPQLNRRFSDLLQAVTLHPAMLIYLDQDTSVGPGSEAGRRRNRGLNENLGRELMELHTLGVGAAYSQTDVREMAELLTGLGFDPGQGFVFRRGWAEPGAETVLDSRFGGKGLQPIRAALEMLATHPETARHIAAKLAVHFVADRPDADLVATLERAFLDSGGDLPAVYAALLNHPAAWAPLGGPGGGTGGGPGGGPGGGKVRQPYDFVTAGLKALGVTGAQVMGMPWRRLDRLAIAPLTGMGQTFLSPGGPNGWPEEAEAWITPQGLAARIIWAMDVPQRLLGGAFPDPVRFAGQALGEAAGAALLQAVSRAETRREAVGLVLASPEFNRR</sequence>
<accession>A0A8X8GY99</accession>
<comment type="caution">
    <text evidence="1">The sequence shown here is derived from an EMBL/GenBank/DDBJ whole genome shotgun (WGS) entry which is preliminary data.</text>
</comment>
<evidence type="ECO:0000313" key="2">
    <source>
        <dbReference type="Proteomes" id="UP000484076"/>
    </source>
</evidence>
<dbReference type="AlphaFoldDB" id="A0A8X8GY99"/>
<name>A0A8X8GY99_9RHOB</name>
<dbReference type="Proteomes" id="UP000484076">
    <property type="component" value="Unassembled WGS sequence"/>
</dbReference>
<dbReference type="Pfam" id="PF08811">
    <property type="entry name" value="DUF1800"/>
    <property type="match status" value="1"/>
</dbReference>
<proteinExistence type="predicted"/>
<protein>
    <submittedName>
        <fullName evidence="1">DUF1800 domain-containing protein</fullName>
    </submittedName>
</protein>
<organism evidence="1 2">
    <name type="scientific">Fertoeibacter niger</name>
    <dbReference type="NCBI Taxonomy" id="2656921"/>
    <lineage>
        <taxon>Bacteria</taxon>
        <taxon>Pseudomonadati</taxon>
        <taxon>Pseudomonadota</taxon>
        <taxon>Alphaproteobacteria</taxon>
        <taxon>Rhodobacterales</taxon>
        <taxon>Paracoccaceae</taxon>
        <taxon>Fertoeibacter</taxon>
    </lineage>
</organism>
<dbReference type="EMBL" id="WHUT02000016">
    <property type="protein sequence ID" value="NUB46533.1"/>
    <property type="molecule type" value="Genomic_DNA"/>
</dbReference>
<evidence type="ECO:0000313" key="1">
    <source>
        <dbReference type="EMBL" id="NUB46533.1"/>
    </source>
</evidence>
<dbReference type="InterPro" id="IPR014917">
    <property type="entry name" value="DUF1800"/>
</dbReference>